<dbReference type="OrthoDB" id="1932706at2759"/>
<feature type="region of interest" description="Disordered" evidence="1">
    <location>
        <begin position="201"/>
        <end position="229"/>
    </location>
</feature>
<feature type="compositionally biased region" description="Polar residues" evidence="1">
    <location>
        <begin position="96"/>
        <end position="114"/>
    </location>
</feature>
<dbReference type="EMBL" id="JAFBMS010000011">
    <property type="protein sequence ID" value="KAG9348444.1"/>
    <property type="molecule type" value="Genomic_DNA"/>
</dbReference>
<dbReference type="Proteomes" id="UP000824540">
    <property type="component" value="Unassembled WGS sequence"/>
</dbReference>
<protein>
    <submittedName>
        <fullName evidence="2">Uncharacterized protein</fullName>
    </submittedName>
</protein>
<organism evidence="2 3">
    <name type="scientific">Albula glossodonta</name>
    <name type="common">roundjaw bonefish</name>
    <dbReference type="NCBI Taxonomy" id="121402"/>
    <lineage>
        <taxon>Eukaryota</taxon>
        <taxon>Metazoa</taxon>
        <taxon>Chordata</taxon>
        <taxon>Craniata</taxon>
        <taxon>Vertebrata</taxon>
        <taxon>Euteleostomi</taxon>
        <taxon>Actinopterygii</taxon>
        <taxon>Neopterygii</taxon>
        <taxon>Teleostei</taxon>
        <taxon>Albuliformes</taxon>
        <taxon>Albulidae</taxon>
        <taxon>Albula</taxon>
    </lineage>
</organism>
<comment type="caution">
    <text evidence="2">The sequence shown here is derived from an EMBL/GenBank/DDBJ whole genome shotgun (WGS) entry which is preliminary data.</text>
</comment>
<evidence type="ECO:0000313" key="2">
    <source>
        <dbReference type="EMBL" id="KAG9348444.1"/>
    </source>
</evidence>
<sequence>MHACVCVCVCSRPQTLMSSCGPATIPSGINLSGILPPGGLMSGGLPAMSAAPAGSPFGLSSSPGLRPVSLLQIPTGPLIFNSLQQPLSQFSPQQPGSHSAISSPLQQGEATSDQGVGGPDQVLGKQQAAVINLTGMGGFMSPQAAVLSQLGCVMDRPRPSLPAPGLQLSPALLQQHQRQQQQQIQLRLLQHQMQEQMATVAQAALARQPSTSQSRSKRKRSTPHAFSKS</sequence>
<gene>
    <name evidence="2" type="ORF">JZ751_002179</name>
</gene>
<feature type="region of interest" description="Disordered" evidence="1">
    <location>
        <begin position="87"/>
        <end position="120"/>
    </location>
</feature>
<name>A0A8T2P796_9TELE</name>
<proteinExistence type="predicted"/>
<reference evidence="2" key="1">
    <citation type="thesis" date="2021" institute="BYU ScholarsArchive" country="Provo, UT, USA">
        <title>Applications of and Algorithms for Genome Assembly and Genomic Analyses with an Emphasis on Marine Teleosts.</title>
        <authorList>
            <person name="Pickett B.D."/>
        </authorList>
    </citation>
    <scope>NUCLEOTIDE SEQUENCE</scope>
    <source>
        <strain evidence="2">HI-2016</strain>
    </source>
</reference>
<evidence type="ECO:0000256" key="1">
    <source>
        <dbReference type="SAM" id="MobiDB-lite"/>
    </source>
</evidence>
<accession>A0A8T2P796</accession>
<evidence type="ECO:0000313" key="3">
    <source>
        <dbReference type="Proteomes" id="UP000824540"/>
    </source>
</evidence>
<dbReference type="AlphaFoldDB" id="A0A8T2P796"/>
<keyword evidence="3" id="KW-1185">Reference proteome</keyword>